<dbReference type="EMBL" id="KL584986">
    <property type="protein sequence ID" value="KEQ82740.1"/>
    <property type="molecule type" value="Genomic_DNA"/>
</dbReference>
<evidence type="ECO:0000313" key="1">
    <source>
        <dbReference type="EMBL" id="KEQ82740.1"/>
    </source>
</evidence>
<evidence type="ECO:0000313" key="2">
    <source>
        <dbReference type="Proteomes" id="UP000030706"/>
    </source>
</evidence>
<sequence>MTLPKQTFPLPADPLDPPSSVRRIEGLSIFYASMMEGLLHVVLHEHGWSCTEVAHWSWLQNLEREASLQHTSSISSVSSFYRVYHLRNILSMFPCFSYHMAPWQVFTRDTCPRQIVKEPLSSSAFLRANIRLTDRCTFRSRFWLLHMRNFFDMCCFVIFADISVLCVLV</sequence>
<organism evidence="1 2">
    <name type="scientific">Aureobasidium pullulans EXF-150</name>
    <dbReference type="NCBI Taxonomy" id="1043002"/>
    <lineage>
        <taxon>Eukaryota</taxon>
        <taxon>Fungi</taxon>
        <taxon>Dikarya</taxon>
        <taxon>Ascomycota</taxon>
        <taxon>Pezizomycotina</taxon>
        <taxon>Dothideomycetes</taxon>
        <taxon>Dothideomycetidae</taxon>
        <taxon>Dothideales</taxon>
        <taxon>Saccotheciaceae</taxon>
        <taxon>Aureobasidium</taxon>
    </lineage>
</organism>
<reference evidence="1 2" key="1">
    <citation type="journal article" date="2014" name="BMC Genomics">
        <title>Genome sequencing of four Aureobasidium pullulans varieties: biotechnological potential, stress tolerance, and description of new species.</title>
        <authorList>
            <person name="Gostin Ar C."/>
            <person name="Ohm R.A."/>
            <person name="Kogej T."/>
            <person name="Sonjak S."/>
            <person name="Turk M."/>
            <person name="Zajc J."/>
            <person name="Zalar P."/>
            <person name="Grube M."/>
            <person name="Sun H."/>
            <person name="Han J."/>
            <person name="Sharma A."/>
            <person name="Chiniquy J."/>
            <person name="Ngan C.Y."/>
            <person name="Lipzen A."/>
            <person name="Barry K."/>
            <person name="Grigoriev I.V."/>
            <person name="Gunde-Cimerman N."/>
        </authorList>
    </citation>
    <scope>NUCLEOTIDE SEQUENCE [LARGE SCALE GENOMIC DNA]</scope>
    <source>
        <strain evidence="1 2">EXF-150</strain>
    </source>
</reference>
<dbReference type="GeneID" id="40752431"/>
<protein>
    <submittedName>
        <fullName evidence="1">Uncharacterized protein</fullName>
    </submittedName>
</protein>
<dbReference type="RefSeq" id="XP_029758927.1">
    <property type="nucleotide sequence ID" value="XM_029910125.1"/>
</dbReference>
<name>A0A074XB47_AURPU</name>
<dbReference type="HOGENOM" id="CLU_1578196_0_0_1"/>
<keyword evidence="2" id="KW-1185">Reference proteome</keyword>
<proteinExistence type="predicted"/>
<accession>A0A074XB47</accession>
<gene>
    <name evidence="1" type="ORF">M438DRAFT_46800</name>
</gene>
<dbReference type="AlphaFoldDB" id="A0A074XB47"/>
<dbReference type="Proteomes" id="UP000030706">
    <property type="component" value="Unassembled WGS sequence"/>
</dbReference>